<sequence>MPLRALNVIAVSVLLAFAHNAHALPAFPGAEGFGAATPGGRGGQVFTVTTLEDSGEGSLRAAIEANGPRMVVFAVSGTIALRSPLTIRNPNITIAGQTAPGGGITLRDHSLRIDAQDVVIRYIRSRLGSTTKSEDDAISIRDGARNVILDHVTATWSTDEALSPSGDIQNVTIQWCLIAESLNKSVHLKGAHGYGSLLRATGGVSLHHNVWAFHRGRNPRFGDNYGRNSEPAIYDFRNNIVASWGDYASGTNDGSMRINYVDNIIRPAAFSSTVEPIVMTDKGSEDTKLYIAGNLVPGNAAWTGDNNKLAAWGAPPKTLSTAPGKFLLMSEPFATPRVTTWPTSELMERVLDKVGASFPLRDSVDARIVKQVADNTGKLIDSQDDVGGWPVLPSPPAPVDSDGDGIPDTWERANGLNPRDGKDGALPGKDQSGYTNLEIYLNALLQAAEAPKTGRPKRPAN</sequence>
<organism evidence="5 6">
    <name type="scientific">Viridibacterium curvum</name>
    <dbReference type="NCBI Taxonomy" id="1101404"/>
    <lineage>
        <taxon>Bacteria</taxon>
        <taxon>Pseudomonadati</taxon>
        <taxon>Pseudomonadota</taxon>
        <taxon>Betaproteobacteria</taxon>
        <taxon>Rhodocyclales</taxon>
        <taxon>Rhodocyclaceae</taxon>
        <taxon>Viridibacterium</taxon>
    </lineage>
</organism>
<name>A0ABP9R3C3_9RHOO</name>
<dbReference type="Gene3D" id="2.160.20.10">
    <property type="entry name" value="Single-stranded right-handed beta-helix, Pectin lyase-like"/>
    <property type="match status" value="1"/>
</dbReference>
<keyword evidence="6" id="KW-1185">Reference proteome</keyword>
<dbReference type="GO" id="GO:0016829">
    <property type="term" value="F:lyase activity"/>
    <property type="evidence" value="ECO:0007669"/>
    <property type="project" value="UniProtKB-KW"/>
</dbReference>
<evidence type="ECO:0000256" key="2">
    <source>
        <dbReference type="ARBA" id="ARBA00023180"/>
    </source>
</evidence>
<dbReference type="Proteomes" id="UP001500547">
    <property type="component" value="Unassembled WGS sequence"/>
</dbReference>
<evidence type="ECO:0000313" key="6">
    <source>
        <dbReference type="Proteomes" id="UP001500547"/>
    </source>
</evidence>
<reference evidence="6" key="1">
    <citation type="journal article" date="2019" name="Int. J. Syst. Evol. Microbiol.">
        <title>The Global Catalogue of Microorganisms (GCM) 10K type strain sequencing project: providing services to taxonomists for standard genome sequencing and annotation.</title>
        <authorList>
            <consortium name="The Broad Institute Genomics Platform"/>
            <consortium name="The Broad Institute Genome Sequencing Center for Infectious Disease"/>
            <person name="Wu L."/>
            <person name="Ma J."/>
        </authorList>
    </citation>
    <scope>NUCLEOTIDE SEQUENCE [LARGE SCALE GENOMIC DNA]</scope>
    <source>
        <strain evidence="6">JCM 18715</strain>
    </source>
</reference>
<protein>
    <submittedName>
        <fullName evidence="5">Pectate lyase</fullName>
    </submittedName>
</protein>
<dbReference type="InterPro" id="IPR012334">
    <property type="entry name" value="Pectin_lyas_fold"/>
</dbReference>
<dbReference type="RefSeq" id="WP_345534297.1">
    <property type="nucleotide sequence ID" value="NZ_BAABLD010000017.1"/>
</dbReference>
<gene>
    <name evidence="5" type="ORF">GCM10025770_33860</name>
</gene>
<accession>A0ABP9R3C3</accession>
<keyword evidence="4" id="KW-0732">Signal</keyword>
<proteinExistence type="predicted"/>
<feature type="chain" id="PRO_5046498772" evidence="4">
    <location>
        <begin position="24"/>
        <end position="461"/>
    </location>
</feature>
<dbReference type="PANTHER" id="PTHR42970:SF1">
    <property type="entry name" value="PECTATE LYASE C-RELATED"/>
    <property type="match status" value="1"/>
</dbReference>
<keyword evidence="5" id="KW-0456">Lyase</keyword>
<evidence type="ECO:0000256" key="1">
    <source>
        <dbReference type="ARBA" id="ARBA00022723"/>
    </source>
</evidence>
<evidence type="ECO:0000256" key="4">
    <source>
        <dbReference type="SAM" id="SignalP"/>
    </source>
</evidence>
<dbReference type="InterPro" id="IPR011050">
    <property type="entry name" value="Pectin_lyase_fold/virulence"/>
</dbReference>
<comment type="caution">
    <text evidence="5">The sequence shown here is derived from an EMBL/GenBank/DDBJ whole genome shotgun (WGS) entry which is preliminary data.</text>
</comment>
<dbReference type="EMBL" id="BAABLD010000017">
    <property type="protein sequence ID" value="GAA5170628.1"/>
    <property type="molecule type" value="Genomic_DNA"/>
</dbReference>
<dbReference type="SUPFAM" id="SSF51126">
    <property type="entry name" value="Pectin lyase-like"/>
    <property type="match status" value="1"/>
</dbReference>
<dbReference type="InterPro" id="IPR052063">
    <property type="entry name" value="Polysaccharide_Lyase_1"/>
</dbReference>
<dbReference type="PANTHER" id="PTHR42970">
    <property type="entry name" value="PECTATE LYASE C-RELATED"/>
    <property type="match status" value="1"/>
</dbReference>
<keyword evidence="2" id="KW-0325">Glycoprotein</keyword>
<evidence type="ECO:0000313" key="5">
    <source>
        <dbReference type="EMBL" id="GAA5170628.1"/>
    </source>
</evidence>
<keyword evidence="1" id="KW-0479">Metal-binding</keyword>
<feature type="region of interest" description="Disordered" evidence="3">
    <location>
        <begin position="399"/>
        <end position="432"/>
    </location>
</feature>
<evidence type="ECO:0000256" key="3">
    <source>
        <dbReference type="SAM" id="MobiDB-lite"/>
    </source>
</evidence>
<feature type="signal peptide" evidence="4">
    <location>
        <begin position="1"/>
        <end position="23"/>
    </location>
</feature>